<dbReference type="PANTHER" id="PTHR43033">
    <property type="entry name" value="TRNA(ILE)-LYSIDINE SYNTHASE-RELATED"/>
    <property type="match status" value="1"/>
</dbReference>
<keyword evidence="6" id="KW-0963">Cytoplasm</keyword>
<evidence type="ECO:0000256" key="1">
    <source>
        <dbReference type="ARBA" id="ARBA00022598"/>
    </source>
</evidence>
<protein>
    <recommendedName>
        <fullName evidence="6">tRNA(Ile)-lysidine synthase</fullName>
        <ecNumber evidence="6">6.3.4.19</ecNumber>
    </recommendedName>
    <alternativeName>
        <fullName evidence="6">tRNA(Ile)-2-lysyl-cytidine synthase</fullName>
    </alternativeName>
    <alternativeName>
        <fullName evidence="6">tRNA(Ile)-lysidine synthetase</fullName>
    </alternativeName>
</protein>
<feature type="domain" description="tRNA(Ile)-lysidine/2-thiocytidine synthase N-terminal" evidence="7">
    <location>
        <begin position="29"/>
        <end position="208"/>
    </location>
</feature>
<sequence>MAPVSPPDDPLSDEGLERLFSSLNQASGILAAVSGGPDSIAMMHGLARWTSLGRRPPIHVATVDHGLRPEAAGEAAFAAREAGLLSLSHRTLAWTEQKPVAGIQEAAREARYRLLVEYAREVGASHLVTAHTLDDQAETVMMRLSRGSGLSGLAGMRRETDRQGIRHVRPLLGLPKSHLLDQCRHHGWRFVTDPSNADERYARVRWRKLMPLLAAEGLTAGRLARLAERAAQADEALSLKARAAFDRGEPRRDAGTLSFHAQILTDEPFEIALRVLELVLAEAGMDLDNSRLHRLEACTERLRRAAEAGETLSLTLAGAHLRLTQTGRLSVRPEPPRHRGR</sequence>
<dbReference type="SUPFAM" id="SSF52402">
    <property type="entry name" value="Adenine nucleotide alpha hydrolases-like"/>
    <property type="match status" value="1"/>
</dbReference>
<dbReference type="InterPro" id="IPR011063">
    <property type="entry name" value="TilS/TtcA_N"/>
</dbReference>
<dbReference type="InterPro" id="IPR012094">
    <property type="entry name" value="tRNA_Ile_lys_synt"/>
</dbReference>
<evidence type="ECO:0000313" key="9">
    <source>
        <dbReference type="Proteomes" id="UP000611708"/>
    </source>
</evidence>
<evidence type="ECO:0000256" key="6">
    <source>
        <dbReference type="HAMAP-Rule" id="MF_01161"/>
    </source>
</evidence>
<name>A0ABS0HXB1_9HYPH</name>
<comment type="catalytic activity">
    <reaction evidence="5 6">
        <text>cytidine(34) in tRNA(Ile2) + L-lysine + ATP = lysidine(34) in tRNA(Ile2) + AMP + diphosphate + H(+)</text>
        <dbReference type="Rhea" id="RHEA:43744"/>
        <dbReference type="Rhea" id="RHEA-COMP:10625"/>
        <dbReference type="Rhea" id="RHEA-COMP:10670"/>
        <dbReference type="ChEBI" id="CHEBI:15378"/>
        <dbReference type="ChEBI" id="CHEBI:30616"/>
        <dbReference type="ChEBI" id="CHEBI:32551"/>
        <dbReference type="ChEBI" id="CHEBI:33019"/>
        <dbReference type="ChEBI" id="CHEBI:82748"/>
        <dbReference type="ChEBI" id="CHEBI:83665"/>
        <dbReference type="ChEBI" id="CHEBI:456215"/>
        <dbReference type="EC" id="6.3.4.19"/>
    </reaction>
</comment>
<keyword evidence="9" id="KW-1185">Reference proteome</keyword>
<keyword evidence="3 6" id="KW-0547">Nucleotide-binding</keyword>
<evidence type="ECO:0000313" key="8">
    <source>
        <dbReference type="EMBL" id="MBF9198100.1"/>
    </source>
</evidence>
<proteinExistence type="inferred from homology"/>
<keyword evidence="4 6" id="KW-0067">ATP-binding</keyword>
<dbReference type="RefSeq" id="WP_196265448.1">
    <property type="nucleotide sequence ID" value="NZ_JADQDN010000016.1"/>
</dbReference>
<accession>A0ABS0HXB1</accession>
<evidence type="ECO:0000259" key="7">
    <source>
        <dbReference type="Pfam" id="PF01171"/>
    </source>
</evidence>
<dbReference type="Gene3D" id="3.40.50.620">
    <property type="entry name" value="HUPs"/>
    <property type="match status" value="1"/>
</dbReference>
<evidence type="ECO:0000256" key="2">
    <source>
        <dbReference type="ARBA" id="ARBA00022694"/>
    </source>
</evidence>
<comment type="domain">
    <text evidence="6">The N-terminal region contains the highly conserved SGGXDS motif, predicted to be a P-loop motif involved in ATP binding.</text>
</comment>
<dbReference type="EC" id="6.3.4.19" evidence="6"/>
<comment type="caution">
    <text evidence="8">The sequence shown here is derived from an EMBL/GenBank/DDBJ whole genome shotgun (WGS) entry which is preliminary data.</text>
</comment>
<dbReference type="Proteomes" id="UP000611708">
    <property type="component" value="Unassembled WGS sequence"/>
</dbReference>
<organism evidence="8 9">
    <name type="scientific">Microvirga terrestris</name>
    <dbReference type="NCBI Taxonomy" id="2791024"/>
    <lineage>
        <taxon>Bacteria</taxon>
        <taxon>Pseudomonadati</taxon>
        <taxon>Pseudomonadota</taxon>
        <taxon>Alphaproteobacteria</taxon>
        <taxon>Hyphomicrobiales</taxon>
        <taxon>Methylobacteriaceae</taxon>
        <taxon>Microvirga</taxon>
    </lineage>
</organism>
<comment type="function">
    <text evidence="6">Ligates lysine onto the cytidine present at position 34 of the AUA codon-specific tRNA(Ile) that contains the anticodon CAU, in an ATP-dependent manner. Cytidine is converted to lysidine, thus changing the amino acid specificity of the tRNA from methionine to isoleucine.</text>
</comment>
<evidence type="ECO:0000256" key="3">
    <source>
        <dbReference type="ARBA" id="ARBA00022741"/>
    </source>
</evidence>
<dbReference type="GO" id="GO:0032267">
    <property type="term" value="F:tRNA(Ile)-lysidine synthase activity"/>
    <property type="evidence" value="ECO:0007669"/>
    <property type="project" value="UniProtKB-EC"/>
</dbReference>
<evidence type="ECO:0000256" key="5">
    <source>
        <dbReference type="ARBA" id="ARBA00048539"/>
    </source>
</evidence>
<dbReference type="CDD" id="cd01992">
    <property type="entry name" value="TilS_N"/>
    <property type="match status" value="1"/>
</dbReference>
<dbReference type="InterPro" id="IPR014729">
    <property type="entry name" value="Rossmann-like_a/b/a_fold"/>
</dbReference>
<dbReference type="EMBL" id="JADQDN010000016">
    <property type="protein sequence ID" value="MBF9198100.1"/>
    <property type="molecule type" value="Genomic_DNA"/>
</dbReference>
<dbReference type="HAMAP" id="MF_01161">
    <property type="entry name" value="tRNA_Ile_lys_synt"/>
    <property type="match status" value="1"/>
</dbReference>
<keyword evidence="1 6" id="KW-0436">Ligase</keyword>
<gene>
    <name evidence="6 8" type="primary">tilS</name>
    <name evidence="8" type="ORF">I2H36_18870</name>
</gene>
<comment type="similarity">
    <text evidence="6">Belongs to the tRNA(Ile)-lysidine synthase family.</text>
</comment>
<dbReference type="InterPro" id="IPR012795">
    <property type="entry name" value="tRNA_Ile_lys_synt_N"/>
</dbReference>
<reference evidence="8 9" key="1">
    <citation type="submission" date="2020-11" db="EMBL/GenBank/DDBJ databases">
        <authorList>
            <person name="Kim M.K."/>
        </authorList>
    </citation>
    <scope>NUCLEOTIDE SEQUENCE [LARGE SCALE GENOMIC DNA]</scope>
    <source>
        <strain evidence="8 9">BT290</strain>
    </source>
</reference>
<dbReference type="PANTHER" id="PTHR43033:SF1">
    <property type="entry name" value="TRNA(ILE)-LYSIDINE SYNTHASE-RELATED"/>
    <property type="match status" value="1"/>
</dbReference>
<dbReference type="NCBIfam" id="TIGR02432">
    <property type="entry name" value="lysidine_TilS_N"/>
    <property type="match status" value="1"/>
</dbReference>
<comment type="subcellular location">
    <subcellularLocation>
        <location evidence="6">Cytoplasm</location>
    </subcellularLocation>
</comment>
<dbReference type="Pfam" id="PF01171">
    <property type="entry name" value="ATP_bind_3"/>
    <property type="match status" value="1"/>
</dbReference>
<evidence type="ECO:0000256" key="4">
    <source>
        <dbReference type="ARBA" id="ARBA00022840"/>
    </source>
</evidence>
<keyword evidence="2 6" id="KW-0819">tRNA processing</keyword>
<feature type="binding site" evidence="6">
    <location>
        <begin position="34"/>
        <end position="39"/>
    </location>
    <ligand>
        <name>ATP</name>
        <dbReference type="ChEBI" id="CHEBI:30616"/>
    </ligand>
</feature>